<evidence type="ECO:0000313" key="3">
    <source>
        <dbReference type="EMBL" id="KAH8701070.1"/>
    </source>
</evidence>
<dbReference type="InterPro" id="IPR035979">
    <property type="entry name" value="RBD_domain_sf"/>
</dbReference>
<dbReference type="RefSeq" id="XP_046074776.1">
    <property type="nucleotide sequence ID" value="XM_046215777.1"/>
</dbReference>
<dbReference type="PROSITE" id="PS50102">
    <property type="entry name" value="RRM"/>
    <property type="match status" value="1"/>
</dbReference>
<evidence type="ECO:0000259" key="2">
    <source>
        <dbReference type="PROSITE" id="PS50102"/>
    </source>
</evidence>
<proteinExistence type="predicted"/>
<dbReference type="Gene3D" id="3.30.70.330">
    <property type="match status" value="1"/>
</dbReference>
<dbReference type="GO" id="GO:0003723">
    <property type="term" value="F:RNA binding"/>
    <property type="evidence" value="ECO:0007669"/>
    <property type="project" value="UniProtKB-UniRule"/>
</dbReference>
<keyword evidence="1" id="KW-0694">RNA-binding</keyword>
<accession>A0AAD4L056</accession>
<dbReference type="GeneID" id="70246064"/>
<dbReference type="InterPro" id="IPR000504">
    <property type="entry name" value="RRM_dom"/>
</dbReference>
<name>A0AAD4L056_9EURO</name>
<dbReference type="AlphaFoldDB" id="A0AAD4L056"/>
<dbReference type="EMBL" id="JAJTJA010000004">
    <property type="protein sequence ID" value="KAH8701070.1"/>
    <property type="molecule type" value="Genomic_DNA"/>
</dbReference>
<gene>
    <name evidence="3" type="ORF">BGW36DRAFT_375524</name>
</gene>
<dbReference type="Pfam" id="PF00076">
    <property type="entry name" value="RRM_1"/>
    <property type="match status" value="1"/>
</dbReference>
<keyword evidence="4" id="KW-1185">Reference proteome</keyword>
<reference evidence="3" key="1">
    <citation type="submission" date="2021-12" db="EMBL/GenBank/DDBJ databases">
        <title>Convergent genome expansion in fungi linked to evolution of root-endophyte symbiosis.</title>
        <authorList>
            <consortium name="DOE Joint Genome Institute"/>
            <person name="Ke Y.-H."/>
            <person name="Bonito G."/>
            <person name="Liao H.-L."/>
            <person name="Looney B."/>
            <person name="Rojas-Flechas A."/>
            <person name="Nash J."/>
            <person name="Hameed K."/>
            <person name="Schadt C."/>
            <person name="Martin F."/>
            <person name="Crous P.W."/>
            <person name="Miettinen O."/>
            <person name="Magnuson J.K."/>
            <person name="Labbe J."/>
            <person name="Jacobson D."/>
            <person name="Doktycz M.J."/>
            <person name="Veneault-Fourrey C."/>
            <person name="Kuo A."/>
            <person name="Mondo S."/>
            <person name="Calhoun S."/>
            <person name="Riley R."/>
            <person name="Ohm R."/>
            <person name="LaButti K."/>
            <person name="Andreopoulos B."/>
            <person name="Pangilinan J."/>
            <person name="Nolan M."/>
            <person name="Tritt A."/>
            <person name="Clum A."/>
            <person name="Lipzen A."/>
            <person name="Daum C."/>
            <person name="Barry K."/>
            <person name="Grigoriev I.V."/>
            <person name="Vilgalys R."/>
        </authorList>
    </citation>
    <scope>NUCLEOTIDE SEQUENCE</scope>
    <source>
        <strain evidence="3">PMI_201</strain>
    </source>
</reference>
<evidence type="ECO:0000256" key="1">
    <source>
        <dbReference type="PROSITE-ProRule" id="PRU00176"/>
    </source>
</evidence>
<organism evidence="3 4">
    <name type="scientific">Talaromyces proteolyticus</name>
    <dbReference type="NCBI Taxonomy" id="1131652"/>
    <lineage>
        <taxon>Eukaryota</taxon>
        <taxon>Fungi</taxon>
        <taxon>Dikarya</taxon>
        <taxon>Ascomycota</taxon>
        <taxon>Pezizomycotina</taxon>
        <taxon>Eurotiomycetes</taxon>
        <taxon>Eurotiomycetidae</taxon>
        <taxon>Eurotiales</taxon>
        <taxon>Trichocomaceae</taxon>
        <taxon>Talaromyces</taxon>
        <taxon>Talaromyces sect. Bacilispori</taxon>
    </lineage>
</organism>
<feature type="domain" description="RRM" evidence="2">
    <location>
        <begin position="6"/>
        <end position="92"/>
    </location>
</feature>
<dbReference type="Proteomes" id="UP001201262">
    <property type="component" value="Unassembled WGS sequence"/>
</dbReference>
<dbReference type="InterPro" id="IPR012677">
    <property type="entry name" value="Nucleotide-bd_a/b_plait_sf"/>
</dbReference>
<comment type="caution">
    <text evidence="3">The sequence shown here is derived from an EMBL/GenBank/DDBJ whole genome shotgun (WGS) entry which is preliminary data.</text>
</comment>
<protein>
    <recommendedName>
        <fullName evidence="2">RRM domain-containing protein</fullName>
    </recommendedName>
</protein>
<evidence type="ECO:0000313" key="4">
    <source>
        <dbReference type="Proteomes" id="UP001201262"/>
    </source>
</evidence>
<sequence>MSDLGIAVILDGLPIVDQNQSSILSRFILRKLRDTRPDDRTKILMPTDGQQMGLGFCIVRFPTTALAEAAIERLNGIHLDSAHQITVENVEVSRRYRRAEEKNVLDGEQLSRISLLDIGTNYGCPWLYIRVPDL</sequence>
<dbReference type="SUPFAM" id="SSF54928">
    <property type="entry name" value="RNA-binding domain, RBD"/>
    <property type="match status" value="1"/>
</dbReference>